<dbReference type="STRING" id="574376.BAMA_13000"/>
<evidence type="ECO:0000313" key="2">
    <source>
        <dbReference type="Proteomes" id="UP000027822"/>
    </source>
</evidence>
<sequence>MAKVTAEQILKVMDEMDNEEKMKLLQALSRKHFRGELSIEEIQSLHYKFWEDDNDDCDLTICEEREAFKKMDAKLIEILGSSAGKLSPALKSYFKMSLERNLSDEEKVFIVKLAYEYGYFIGSKNKVD</sequence>
<comment type="caution">
    <text evidence="1">The sequence shown here is derived from an EMBL/GenBank/DDBJ whole genome shotgun (WGS) entry which is preliminary data.</text>
</comment>
<dbReference type="Proteomes" id="UP000027822">
    <property type="component" value="Unassembled WGS sequence"/>
</dbReference>
<protein>
    <submittedName>
        <fullName evidence="1">Uncharacterized protein</fullName>
    </submittedName>
</protein>
<accession>A0A073JQW2</accession>
<dbReference type="AlphaFoldDB" id="A0A073JQW2"/>
<organism evidence="1 2">
    <name type="scientific">Bacillus manliponensis</name>
    <dbReference type="NCBI Taxonomy" id="574376"/>
    <lineage>
        <taxon>Bacteria</taxon>
        <taxon>Bacillati</taxon>
        <taxon>Bacillota</taxon>
        <taxon>Bacilli</taxon>
        <taxon>Bacillales</taxon>
        <taxon>Bacillaceae</taxon>
        <taxon>Bacillus</taxon>
        <taxon>Bacillus cereus group</taxon>
    </lineage>
</organism>
<evidence type="ECO:0000313" key="1">
    <source>
        <dbReference type="EMBL" id="KEK17419.1"/>
    </source>
</evidence>
<proteinExistence type="predicted"/>
<dbReference type="EMBL" id="JOTN01000029">
    <property type="protein sequence ID" value="KEK17419.1"/>
    <property type="molecule type" value="Genomic_DNA"/>
</dbReference>
<reference evidence="1 2" key="1">
    <citation type="submission" date="2014-06" db="EMBL/GenBank/DDBJ databases">
        <title>Draft genome sequence of Bacillus manliponensis JCM 15802 (MCCC 1A00708).</title>
        <authorList>
            <person name="Lai Q."/>
            <person name="Liu Y."/>
            <person name="Shao Z."/>
        </authorList>
    </citation>
    <scope>NUCLEOTIDE SEQUENCE [LARGE SCALE GENOMIC DNA]</scope>
    <source>
        <strain evidence="1 2">JCM 15802</strain>
    </source>
</reference>
<name>A0A073JQW2_9BACI</name>
<keyword evidence="2" id="KW-1185">Reference proteome</keyword>
<dbReference type="OrthoDB" id="9918843at2"/>
<gene>
    <name evidence="1" type="ORF">BAMA_13000</name>
</gene>
<dbReference type="RefSeq" id="WP_034643316.1">
    <property type="nucleotide sequence ID" value="NZ_CBCSJC010000036.1"/>
</dbReference>